<organism evidence="1">
    <name type="scientific">Aureimonas altamirensis</name>
    <dbReference type="NCBI Taxonomy" id="370622"/>
    <lineage>
        <taxon>Bacteria</taxon>
        <taxon>Pseudomonadati</taxon>
        <taxon>Pseudomonadota</taxon>
        <taxon>Alphaproteobacteria</taxon>
        <taxon>Hyphomicrobiales</taxon>
        <taxon>Aurantimonadaceae</taxon>
        <taxon>Aureimonas</taxon>
    </lineage>
</organism>
<protein>
    <submittedName>
        <fullName evidence="1">Endoribonuclease L-PSP</fullName>
    </submittedName>
</protein>
<dbReference type="CDD" id="cd06150">
    <property type="entry name" value="YjgF_YER057c_UK114_like_2"/>
    <property type="match status" value="1"/>
</dbReference>
<reference evidence="1" key="1">
    <citation type="journal article" date="2015" name="Proc. Natl. Acad. Sci. U.S.A.">
        <title>Bacterial clade with the ribosomal RNA operon on a small plasmid rather than the chromosome.</title>
        <authorList>
            <person name="Anda M."/>
            <person name="Ohtsubo Y."/>
            <person name="Okubo T."/>
            <person name="Sugawara M."/>
            <person name="Nagata Y."/>
            <person name="Tsuda M."/>
            <person name="Minamisawa K."/>
            <person name="Mitsui H."/>
        </authorList>
    </citation>
    <scope>NUCLEOTIDE SEQUENCE</scope>
    <source>
        <strain evidence="1">DSM 21988</strain>
    </source>
</reference>
<dbReference type="AlphaFoldDB" id="A0A0P0YXB1"/>
<dbReference type="InterPro" id="IPR035709">
    <property type="entry name" value="YoaB-like"/>
</dbReference>
<dbReference type="RefSeq" id="WP_060607742.1">
    <property type="nucleotide sequence ID" value="NZ_BBWQ01000018.1"/>
</dbReference>
<dbReference type="Gene3D" id="3.30.1330.40">
    <property type="entry name" value="RutC-like"/>
    <property type="match status" value="1"/>
</dbReference>
<dbReference type="SUPFAM" id="SSF55298">
    <property type="entry name" value="YjgF-like"/>
    <property type="match status" value="1"/>
</dbReference>
<dbReference type="PANTHER" id="PTHR47328:SF1">
    <property type="entry name" value="RUTC FAMILY PROTEIN YOAB"/>
    <property type="match status" value="1"/>
</dbReference>
<evidence type="ECO:0000313" key="1">
    <source>
        <dbReference type="EMBL" id="BAT26210.1"/>
    </source>
</evidence>
<dbReference type="InterPro" id="IPR035959">
    <property type="entry name" value="RutC-like_sf"/>
</dbReference>
<dbReference type="EMBL" id="LC066371">
    <property type="protein sequence ID" value="BAT26210.1"/>
    <property type="molecule type" value="Genomic_DNA"/>
</dbReference>
<name>A0A0P0YXB1_9HYPH</name>
<dbReference type="PANTHER" id="PTHR47328">
    <property type="match status" value="1"/>
</dbReference>
<dbReference type="Pfam" id="PF01042">
    <property type="entry name" value="Ribonuc_L-PSP"/>
    <property type="match status" value="1"/>
</dbReference>
<sequence>MVKRSLQTPIMHRFVEHNGFIAFGGLIADDLTQTMGGQTAQICQKLDKLLAEAGTDKSKLISAMLYVTDMGQKAEMNQAWTSWIEAADLPTRATIGVADLGKNVLIEVVVTAAA</sequence>
<accession>A0A0P0YXB1</accession>
<proteinExistence type="predicted"/>
<dbReference type="InterPro" id="IPR006175">
    <property type="entry name" value="YjgF/YER057c/UK114"/>
</dbReference>